<evidence type="ECO:0000256" key="5">
    <source>
        <dbReference type="ARBA" id="ARBA00023284"/>
    </source>
</evidence>
<dbReference type="Pfam" id="PF08534">
    <property type="entry name" value="Redoxin"/>
    <property type="match status" value="1"/>
</dbReference>
<evidence type="ECO:0000256" key="3">
    <source>
        <dbReference type="ARBA" id="ARBA00023002"/>
    </source>
</evidence>
<sequence>MKSVTFQGNPVDISGNFPSKGQTIKNFLLCNSDLSDITLDNFEERNLIMYTYPSVDTPVCSKSLVYLNAKAKTLTNTTVLCISADLPFATNRFCKNEELTSIQTASFFRSENFTEDYGVNLNKGVLRGLAARSIIIVNSMGIIVHSELVDEITNEPDYDTINEVLETL</sequence>
<dbReference type="InterPro" id="IPR013740">
    <property type="entry name" value="Redoxin"/>
</dbReference>
<dbReference type="InterPro" id="IPR018219">
    <property type="entry name" value="Tpx_CS"/>
</dbReference>
<dbReference type="PROSITE" id="PS01265">
    <property type="entry name" value="TPX"/>
    <property type="match status" value="1"/>
</dbReference>
<dbReference type="RefSeq" id="WP_011263707.1">
    <property type="nucleotide sequence ID" value="NC_006841.2"/>
</dbReference>
<reference evidence="7 8" key="2">
    <citation type="journal article" date="2008" name="BMC Genomics">
        <title>Comparative genomics-based investigation of resequencing targets in Vibrio fischeri: focus on point miscalls and artefactual expansions.</title>
        <authorList>
            <person name="Mandel M.J."/>
            <person name="Stabb E.V."/>
            <person name="Ruby E.G."/>
        </authorList>
    </citation>
    <scope>NUCLEOTIDE SEQUENCE [LARGE SCALE GENOMIC DNA]</scope>
    <source>
        <strain evidence="8">ATCC 700601 / ES114</strain>
    </source>
</reference>
<protein>
    <submittedName>
        <fullName evidence="7">Lipid hydroperoxide peroxidase</fullName>
        <ecNumber evidence="7">1.11.1.-</ecNumber>
    </submittedName>
</protein>
<evidence type="ECO:0000256" key="1">
    <source>
        <dbReference type="ARBA" id="ARBA00022559"/>
    </source>
</evidence>
<dbReference type="InterPro" id="IPR002065">
    <property type="entry name" value="TPX"/>
</dbReference>
<feature type="domain" description="Thioredoxin" evidence="6">
    <location>
        <begin position="18"/>
        <end position="168"/>
    </location>
</feature>
<dbReference type="PATRIC" id="fig|312309.11.peg.3489"/>
<evidence type="ECO:0000313" key="8">
    <source>
        <dbReference type="Proteomes" id="UP000000537"/>
    </source>
</evidence>
<dbReference type="EC" id="1.11.1.-" evidence="7"/>
<reference evidence="7 8" key="1">
    <citation type="journal article" date="2005" name="Proc. Natl. Acad. Sci. U.S.A.">
        <title>Complete genome sequence of Vibrio fischeri: a symbiotic bacterium with pathogenic congeners.</title>
        <authorList>
            <person name="Ruby E.G."/>
            <person name="Urbanowski M."/>
            <person name="Campbell J."/>
            <person name="Dunn A."/>
            <person name="Faini M."/>
            <person name="Gunsalus R."/>
            <person name="Lostroh P."/>
            <person name="Lupp C."/>
            <person name="McCann J."/>
            <person name="Millikan D."/>
            <person name="Schaefer A."/>
            <person name="Stabb E."/>
            <person name="Stevens A."/>
            <person name="Visick K."/>
            <person name="Whistler C."/>
            <person name="Greenberg E.P."/>
        </authorList>
    </citation>
    <scope>NUCLEOTIDE SEQUENCE [LARGE SCALE GENOMIC DNA]</scope>
    <source>
        <strain evidence="8">ATCC 700601 / ES114</strain>
    </source>
</reference>
<keyword evidence="5" id="KW-0676">Redox-active center</keyword>
<gene>
    <name evidence="7" type="primary">tagD</name>
    <name evidence="7" type="ordered locus">VF_A0889</name>
</gene>
<evidence type="ECO:0000313" key="7">
    <source>
        <dbReference type="EMBL" id="AAW87959.1"/>
    </source>
</evidence>
<dbReference type="KEGG" id="vfi:VF_A0889"/>
<dbReference type="InterPro" id="IPR036249">
    <property type="entry name" value="Thioredoxin-like_sf"/>
</dbReference>
<name>Q5DZ37_ALIF1</name>
<dbReference type="EMBL" id="CP000021">
    <property type="protein sequence ID" value="AAW87959.1"/>
    <property type="molecule type" value="Genomic_DNA"/>
</dbReference>
<dbReference type="PROSITE" id="PS51352">
    <property type="entry name" value="THIOREDOXIN_2"/>
    <property type="match status" value="1"/>
</dbReference>
<dbReference type="PANTHER" id="PTHR43110:SF1">
    <property type="entry name" value="THIOL PEROXIDASE"/>
    <property type="match status" value="1"/>
</dbReference>
<dbReference type="NCBIfam" id="NF001808">
    <property type="entry name" value="PRK00522.1"/>
    <property type="match status" value="1"/>
</dbReference>
<keyword evidence="2" id="KW-0049">Antioxidant</keyword>
<dbReference type="GO" id="GO:0008379">
    <property type="term" value="F:thioredoxin peroxidase activity"/>
    <property type="evidence" value="ECO:0007669"/>
    <property type="project" value="InterPro"/>
</dbReference>
<proteinExistence type="predicted"/>
<evidence type="ECO:0000256" key="4">
    <source>
        <dbReference type="ARBA" id="ARBA00023157"/>
    </source>
</evidence>
<keyword evidence="3 7" id="KW-0560">Oxidoreductase</keyword>
<keyword evidence="8" id="KW-1185">Reference proteome</keyword>
<dbReference type="CDD" id="cd03014">
    <property type="entry name" value="PRX_Atyp2cys"/>
    <property type="match status" value="1"/>
</dbReference>
<evidence type="ECO:0000259" key="6">
    <source>
        <dbReference type="PROSITE" id="PS51352"/>
    </source>
</evidence>
<dbReference type="HOGENOM" id="CLU_042529_12_2_6"/>
<keyword evidence="1 7" id="KW-0575">Peroxidase</keyword>
<dbReference type="EnsemblBacteria" id="AAW87959">
    <property type="protein sequence ID" value="AAW87959"/>
    <property type="gene ID" value="VF_A0889"/>
</dbReference>
<dbReference type="SUPFAM" id="SSF52833">
    <property type="entry name" value="Thioredoxin-like"/>
    <property type="match status" value="1"/>
</dbReference>
<dbReference type="InterPro" id="IPR013766">
    <property type="entry name" value="Thioredoxin_domain"/>
</dbReference>
<dbReference type="InterPro" id="IPR050455">
    <property type="entry name" value="Tpx_Peroxidase_subfamily"/>
</dbReference>
<organism evidence="7 8">
    <name type="scientific">Aliivibrio fischeri (strain ATCC 700601 / ES114)</name>
    <name type="common">Vibrio fischeri</name>
    <dbReference type="NCBI Taxonomy" id="312309"/>
    <lineage>
        <taxon>Bacteria</taxon>
        <taxon>Pseudomonadati</taxon>
        <taxon>Pseudomonadota</taxon>
        <taxon>Gammaproteobacteria</taxon>
        <taxon>Vibrionales</taxon>
        <taxon>Vibrionaceae</taxon>
        <taxon>Aliivibrio</taxon>
    </lineage>
</organism>
<dbReference type="OrthoDB" id="9781543at2"/>
<dbReference type="Gene3D" id="3.40.30.10">
    <property type="entry name" value="Glutaredoxin"/>
    <property type="match status" value="1"/>
</dbReference>
<dbReference type="GeneID" id="54166208"/>
<dbReference type="AlphaFoldDB" id="Q5DZ37"/>
<dbReference type="STRING" id="312309.VF_A0889"/>
<accession>Q5DZ37</accession>
<dbReference type="PANTHER" id="PTHR43110">
    <property type="entry name" value="THIOL PEROXIDASE"/>
    <property type="match status" value="1"/>
</dbReference>
<keyword evidence="4" id="KW-1015">Disulfide bond</keyword>
<dbReference type="Proteomes" id="UP000000537">
    <property type="component" value="Chromosome II"/>
</dbReference>
<dbReference type="eggNOG" id="COG2077">
    <property type="taxonomic scope" value="Bacteria"/>
</dbReference>
<evidence type="ECO:0000256" key="2">
    <source>
        <dbReference type="ARBA" id="ARBA00022862"/>
    </source>
</evidence>